<comment type="caution">
    <text evidence="2">The sequence shown here is derived from an EMBL/GenBank/DDBJ whole genome shotgun (WGS) entry which is preliminary data.</text>
</comment>
<evidence type="ECO:0000313" key="2">
    <source>
        <dbReference type="EMBL" id="CAH1232262.1"/>
    </source>
</evidence>
<dbReference type="EMBL" id="CAKMMW010000048">
    <property type="protein sequence ID" value="CAH1232262.1"/>
    <property type="molecule type" value="Genomic_DNA"/>
</dbReference>
<dbReference type="PANTHER" id="PTHR18964:SF149">
    <property type="entry name" value="BIFUNCTIONAL UDP-N-ACETYLGLUCOSAMINE 2-EPIMERASE_N-ACETYLMANNOSAMINE KINASE"/>
    <property type="match status" value="1"/>
</dbReference>
<dbReference type="PANTHER" id="PTHR18964">
    <property type="entry name" value="ROK (REPRESSOR, ORF, KINASE) FAMILY"/>
    <property type="match status" value="1"/>
</dbReference>
<organism evidence="2 3">
    <name type="scientific">Paenibacillus allorhizoplanae</name>
    <dbReference type="NCBI Taxonomy" id="2905648"/>
    <lineage>
        <taxon>Bacteria</taxon>
        <taxon>Bacillati</taxon>
        <taxon>Bacillota</taxon>
        <taxon>Bacilli</taxon>
        <taxon>Bacillales</taxon>
        <taxon>Paenibacillaceae</taxon>
        <taxon>Paenibacillus</taxon>
    </lineage>
</organism>
<dbReference type="RefSeq" id="WP_236293439.1">
    <property type="nucleotide sequence ID" value="NZ_CAKMMW010000048.1"/>
</dbReference>
<dbReference type="InterPro" id="IPR000600">
    <property type="entry name" value="ROK"/>
</dbReference>
<dbReference type="SUPFAM" id="SSF53067">
    <property type="entry name" value="Actin-like ATPase domain"/>
    <property type="match status" value="1"/>
</dbReference>
<accession>A0ABM9D0V8</accession>
<comment type="similarity">
    <text evidence="1">Belongs to the ROK (NagC/XylR) family.</text>
</comment>
<evidence type="ECO:0000256" key="1">
    <source>
        <dbReference type="ARBA" id="ARBA00006479"/>
    </source>
</evidence>
<sequence length="152" mass="16211">MHIVIDFGGEDIDIGLVQNGTVISKTRLPALSQGGLLRRLSGVVGSINKLLSERRYVISECTGIGIATSGVVDPTSRTLLSINDTYSDAVGFPLARWFEVVFELPCILENNAEAAQIGEAAYGVARGETNGVLLGVSRLLEIKQAPKDVLQN</sequence>
<dbReference type="Proteomes" id="UP000838821">
    <property type="component" value="Unassembled WGS sequence"/>
</dbReference>
<dbReference type="InterPro" id="IPR043129">
    <property type="entry name" value="ATPase_NBD"/>
</dbReference>
<keyword evidence="3" id="KW-1185">Reference proteome</keyword>
<dbReference type="Gene3D" id="3.30.420.40">
    <property type="match status" value="1"/>
</dbReference>
<name>A0ABM9D0V8_9BACL</name>
<reference evidence="2" key="1">
    <citation type="submission" date="2022-01" db="EMBL/GenBank/DDBJ databases">
        <authorList>
            <person name="Criscuolo A."/>
        </authorList>
    </citation>
    <scope>NUCLEOTIDE SEQUENCE</scope>
    <source>
        <strain evidence="2">CIP111891</strain>
    </source>
</reference>
<evidence type="ECO:0008006" key="4">
    <source>
        <dbReference type="Google" id="ProtNLM"/>
    </source>
</evidence>
<evidence type="ECO:0000313" key="3">
    <source>
        <dbReference type="Proteomes" id="UP000838821"/>
    </source>
</evidence>
<proteinExistence type="inferred from homology"/>
<dbReference type="Pfam" id="PF00480">
    <property type="entry name" value="ROK"/>
    <property type="match status" value="1"/>
</dbReference>
<dbReference type="CDD" id="cd23763">
    <property type="entry name" value="ASKHA_ATPase_ROK"/>
    <property type="match status" value="1"/>
</dbReference>
<protein>
    <recommendedName>
        <fullName evidence="4">ROK family protein</fullName>
    </recommendedName>
</protein>
<gene>
    <name evidence="2" type="ORF">PAECIP111891_06977</name>
</gene>